<proteinExistence type="predicted"/>
<evidence type="ECO:0000313" key="2">
    <source>
        <dbReference type="EMBL" id="QIA59461.1"/>
    </source>
</evidence>
<name>A0A6C0SFS3_MYTGA</name>
<evidence type="ECO:0000256" key="1">
    <source>
        <dbReference type="SAM" id="Phobius"/>
    </source>
</evidence>
<reference evidence="2" key="1">
    <citation type="journal article" date="2009" name="Mol. Biol. Evol.">
        <title>Is interlineage recombination responsible for low divergence of mitochondrial nad3 genes in Mytilus galloprovincialis?</title>
        <authorList>
            <person name="Burzynski A."/>
            <person name="Smietanka B."/>
        </authorList>
    </citation>
    <scope>NUCLEOTIDE SEQUENCE</scope>
    <source>
        <strain evidence="2">ORI27</strain>
    </source>
</reference>
<dbReference type="AlphaFoldDB" id="A0A6C0SFS3"/>
<accession>A0A6C0SFS3</accession>
<keyword evidence="1" id="KW-0472">Membrane</keyword>
<feature type="transmembrane region" description="Helical" evidence="1">
    <location>
        <begin position="12"/>
        <end position="32"/>
    </location>
</feature>
<dbReference type="EMBL" id="FJ890850">
    <property type="protein sequence ID" value="QIA59461.1"/>
    <property type="molecule type" value="Genomic_DNA"/>
</dbReference>
<organism evidence="2">
    <name type="scientific">Mytilus galloprovincialis</name>
    <name type="common">Mediterranean mussel</name>
    <dbReference type="NCBI Taxonomy" id="29158"/>
    <lineage>
        <taxon>Eukaryota</taxon>
        <taxon>Metazoa</taxon>
        <taxon>Spiralia</taxon>
        <taxon>Lophotrochozoa</taxon>
        <taxon>Mollusca</taxon>
        <taxon>Bivalvia</taxon>
        <taxon>Autobranchia</taxon>
        <taxon>Pteriomorphia</taxon>
        <taxon>Mytilida</taxon>
        <taxon>Mytiloidea</taxon>
        <taxon>Mytilidae</taxon>
        <taxon>Mytilinae</taxon>
        <taxon>Mytilus</taxon>
    </lineage>
</organism>
<keyword evidence="1" id="KW-0812">Transmembrane</keyword>
<reference evidence="2" key="2">
    <citation type="journal article" date="2018" name="PeerJ">
        <title>Actively transcribed and expressed atp8 gene in Mytilus edulis mussels.</title>
        <authorList>
            <person name="Lubosny M."/>
            <person name="Przylucka A."/>
            <person name="Smietanka B."/>
            <person name="Breton S."/>
            <person name="Burzynski A."/>
        </authorList>
    </citation>
    <scope>NUCLEOTIDE SEQUENCE</scope>
    <source>
        <strain evidence="2">ORI27</strain>
    </source>
</reference>
<sequence length="114" mass="13498">MKVAFMRNEFWWEVIVSGLLLLLEVYCVYLWFLRRECFCVSPMIKENLSRVTSFEKYYLMKAYSKKNMESLQSNVTLEGGKASPKLKLGLSVEKPFVELSWLIDIYEGLLVYFK</sequence>
<geneLocation type="mitochondrion" evidence="2"/>
<keyword evidence="1" id="KW-1133">Transmembrane helix</keyword>
<protein>
    <submittedName>
        <fullName evidence="2">ATP synthase F0 subunit 8</fullName>
    </submittedName>
</protein>
<keyword evidence="2" id="KW-0496">Mitochondrion</keyword>